<keyword evidence="3" id="KW-1185">Reference proteome</keyword>
<keyword evidence="1" id="KW-0472">Membrane</keyword>
<dbReference type="AlphaFoldDB" id="A0A8J5CTK2"/>
<evidence type="ECO:0000256" key="1">
    <source>
        <dbReference type="SAM" id="Phobius"/>
    </source>
</evidence>
<feature type="transmembrane region" description="Helical" evidence="1">
    <location>
        <begin position="128"/>
        <end position="151"/>
    </location>
</feature>
<dbReference type="Proteomes" id="UP000770661">
    <property type="component" value="Unassembled WGS sequence"/>
</dbReference>
<proteinExistence type="predicted"/>
<comment type="caution">
    <text evidence="2">The sequence shown here is derived from an EMBL/GenBank/DDBJ whole genome shotgun (WGS) entry which is preliminary data.</text>
</comment>
<dbReference type="EMBL" id="JACEEZ010013244">
    <property type="protein sequence ID" value="KAG0720195.1"/>
    <property type="molecule type" value="Genomic_DNA"/>
</dbReference>
<keyword evidence="1" id="KW-1133">Transmembrane helix</keyword>
<keyword evidence="1" id="KW-0812">Transmembrane</keyword>
<name>A0A8J5CTK2_CHIOP</name>
<feature type="transmembrane region" description="Helical" evidence="1">
    <location>
        <begin position="157"/>
        <end position="176"/>
    </location>
</feature>
<sequence>MRCNCEMLQRCSGKYKVQSLKGGDLDQFVVVGWSPATVRTPHTLPAVDLSTSPDGWEVEGVLQQGRLYLRKSNCSRPSVLREMTLAQVDSSFRPRVPLEDKLDQDKMSRPHSAGFVGSLLIAAARPQLLRLLLLFAACRASLPLLFFSLFFSSDLRFFSSWLLFCFSFLSGSWSRASSSSVRMQARSSCANPGSRAWRRPSVGLHSFRE</sequence>
<evidence type="ECO:0000313" key="2">
    <source>
        <dbReference type="EMBL" id="KAG0720195.1"/>
    </source>
</evidence>
<gene>
    <name evidence="2" type="ORF">GWK47_048960</name>
</gene>
<reference evidence="2" key="1">
    <citation type="submission" date="2020-07" db="EMBL/GenBank/DDBJ databases">
        <title>The High-quality genome of the commercially important snow crab, Chionoecetes opilio.</title>
        <authorList>
            <person name="Jeong J.-H."/>
            <person name="Ryu S."/>
        </authorList>
    </citation>
    <scope>NUCLEOTIDE SEQUENCE</scope>
    <source>
        <strain evidence="2">MADBK_172401_WGS</strain>
        <tissue evidence="2">Digestive gland</tissue>
    </source>
</reference>
<accession>A0A8J5CTK2</accession>
<organism evidence="2 3">
    <name type="scientific">Chionoecetes opilio</name>
    <name type="common">Atlantic snow crab</name>
    <name type="synonym">Cancer opilio</name>
    <dbReference type="NCBI Taxonomy" id="41210"/>
    <lineage>
        <taxon>Eukaryota</taxon>
        <taxon>Metazoa</taxon>
        <taxon>Ecdysozoa</taxon>
        <taxon>Arthropoda</taxon>
        <taxon>Crustacea</taxon>
        <taxon>Multicrustacea</taxon>
        <taxon>Malacostraca</taxon>
        <taxon>Eumalacostraca</taxon>
        <taxon>Eucarida</taxon>
        <taxon>Decapoda</taxon>
        <taxon>Pleocyemata</taxon>
        <taxon>Brachyura</taxon>
        <taxon>Eubrachyura</taxon>
        <taxon>Majoidea</taxon>
        <taxon>Majidae</taxon>
        <taxon>Chionoecetes</taxon>
    </lineage>
</organism>
<protein>
    <submittedName>
        <fullName evidence="2">Uncharacterized protein</fullName>
    </submittedName>
</protein>
<evidence type="ECO:0000313" key="3">
    <source>
        <dbReference type="Proteomes" id="UP000770661"/>
    </source>
</evidence>